<feature type="transmembrane region" description="Helical" evidence="21">
    <location>
        <begin position="23"/>
        <end position="46"/>
    </location>
</feature>
<comment type="similarity">
    <text evidence="3">Belongs to the cytochrome c oxidase subunit 2 family.</text>
</comment>
<gene>
    <name evidence="24" type="primary">COX2</name>
</gene>
<keyword evidence="17 24" id="KW-0496">Mitochondrion</keyword>
<dbReference type="EMBL" id="OP919351">
    <property type="protein sequence ID" value="WMD28013.1"/>
    <property type="molecule type" value="Genomic_DNA"/>
</dbReference>
<dbReference type="GO" id="GO:0005743">
    <property type="term" value="C:mitochondrial inner membrane"/>
    <property type="evidence" value="ECO:0007669"/>
    <property type="project" value="UniProtKB-SubCell"/>
</dbReference>
<evidence type="ECO:0000256" key="14">
    <source>
        <dbReference type="ARBA" id="ARBA00022982"/>
    </source>
</evidence>
<dbReference type="Pfam" id="PF00116">
    <property type="entry name" value="COX2"/>
    <property type="match status" value="1"/>
</dbReference>
<evidence type="ECO:0000256" key="7">
    <source>
        <dbReference type="ARBA" id="ARBA00022448"/>
    </source>
</evidence>
<dbReference type="GO" id="GO:0005507">
    <property type="term" value="F:copper ion binding"/>
    <property type="evidence" value="ECO:0007669"/>
    <property type="project" value="InterPro"/>
</dbReference>
<dbReference type="PANTHER" id="PTHR22888:SF9">
    <property type="entry name" value="CYTOCHROME C OXIDASE SUBUNIT 2"/>
    <property type="match status" value="1"/>
</dbReference>
<dbReference type="GO" id="GO:0042773">
    <property type="term" value="P:ATP synthesis coupled electron transport"/>
    <property type="evidence" value="ECO:0007669"/>
    <property type="project" value="TreeGrafter"/>
</dbReference>
<keyword evidence="14" id="KW-0249">Electron transport</keyword>
<accession>A0AA50LTY8</accession>
<dbReference type="InterPro" id="IPR008972">
    <property type="entry name" value="Cupredoxin"/>
</dbReference>
<dbReference type="InterPro" id="IPR011759">
    <property type="entry name" value="Cyt_c_oxidase_su2_TM_dom"/>
</dbReference>
<comment type="catalytic activity">
    <reaction evidence="20">
        <text>4 Fe(II)-[cytochrome c] + O2 + 8 H(+)(in) = 4 Fe(III)-[cytochrome c] + 2 H2O + 4 H(+)(out)</text>
        <dbReference type="Rhea" id="RHEA:11436"/>
        <dbReference type="Rhea" id="RHEA-COMP:10350"/>
        <dbReference type="Rhea" id="RHEA-COMP:14399"/>
        <dbReference type="ChEBI" id="CHEBI:15377"/>
        <dbReference type="ChEBI" id="CHEBI:15378"/>
        <dbReference type="ChEBI" id="CHEBI:15379"/>
        <dbReference type="ChEBI" id="CHEBI:29033"/>
        <dbReference type="ChEBI" id="CHEBI:29034"/>
        <dbReference type="EC" id="7.1.1.9"/>
    </reaction>
    <physiologicalReaction direction="left-to-right" evidence="20">
        <dbReference type="Rhea" id="RHEA:11437"/>
    </physiologicalReaction>
</comment>
<dbReference type="PROSITE" id="PS50857">
    <property type="entry name" value="COX2_CUA"/>
    <property type="match status" value="1"/>
</dbReference>
<keyword evidence="7" id="KW-0813">Transport</keyword>
<evidence type="ECO:0000256" key="6">
    <source>
        <dbReference type="ARBA" id="ARBA00015946"/>
    </source>
</evidence>
<name>A0AA50LTY8_9NEOP</name>
<keyword evidence="11" id="KW-0999">Mitochondrion inner membrane</keyword>
<evidence type="ECO:0000256" key="15">
    <source>
        <dbReference type="ARBA" id="ARBA00022989"/>
    </source>
</evidence>
<proteinExistence type="inferred from homology"/>
<comment type="subcellular location">
    <subcellularLocation>
        <location evidence="2">Mitochondrion inner membrane</location>
        <topology evidence="2">Multi-pass membrane protein</topology>
    </subcellularLocation>
</comment>
<dbReference type="PRINTS" id="PR01166">
    <property type="entry name" value="CYCOXIDASEII"/>
</dbReference>
<comment type="cofactor">
    <cofactor evidence="1">
        <name>Cu cation</name>
        <dbReference type="ChEBI" id="CHEBI:23378"/>
    </cofactor>
</comment>
<dbReference type="GO" id="GO:0004129">
    <property type="term" value="F:cytochrome-c oxidase activity"/>
    <property type="evidence" value="ECO:0007669"/>
    <property type="project" value="UniProtKB-EC"/>
</dbReference>
<evidence type="ECO:0000256" key="5">
    <source>
        <dbReference type="ARBA" id="ARBA00012949"/>
    </source>
</evidence>
<evidence type="ECO:0000256" key="8">
    <source>
        <dbReference type="ARBA" id="ARBA00022660"/>
    </source>
</evidence>
<evidence type="ECO:0000256" key="10">
    <source>
        <dbReference type="ARBA" id="ARBA00022723"/>
    </source>
</evidence>
<keyword evidence="13" id="KW-1278">Translocase</keyword>
<organism evidence="24">
    <name type="scientific">Elaphrothrips spiniceps</name>
    <dbReference type="NCBI Taxonomy" id="3003602"/>
    <lineage>
        <taxon>Eukaryota</taxon>
        <taxon>Metazoa</taxon>
        <taxon>Ecdysozoa</taxon>
        <taxon>Arthropoda</taxon>
        <taxon>Hexapoda</taxon>
        <taxon>Insecta</taxon>
        <taxon>Pterygota</taxon>
        <taxon>Neoptera</taxon>
        <taxon>Paraneoptera</taxon>
        <taxon>Thysanoptera</taxon>
        <taxon>Tubulifera</taxon>
        <taxon>Phlaeothripoidea</taxon>
        <taxon>Phlaeothripidae</taxon>
        <taxon>Idolothripinae</taxon>
        <taxon>Elaphrothrips</taxon>
    </lineage>
</organism>
<evidence type="ECO:0000313" key="24">
    <source>
        <dbReference type="EMBL" id="WMD28013.1"/>
    </source>
</evidence>
<dbReference type="Gene3D" id="2.60.40.420">
    <property type="entry name" value="Cupredoxins - blue copper proteins"/>
    <property type="match status" value="1"/>
</dbReference>
<dbReference type="AlphaFoldDB" id="A0AA50LTY8"/>
<dbReference type="PROSITE" id="PS00078">
    <property type="entry name" value="COX2"/>
    <property type="match status" value="1"/>
</dbReference>
<keyword evidence="10" id="KW-0479">Metal-binding</keyword>
<evidence type="ECO:0000256" key="21">
    <source>
        <dbReference type="SAM" id="Phobius"/>
    </source>
</evidence>
<evidence type="ECO:0000256" key="11">
    <source>
        <dbReference type="ARBA" id="ARBA00022792"/>
    </source>
</evidence>
<keyword evidence="12" id="KW-0460">Magnesium</keyword>
<dbReference type="PANTHER" id="PTHR22888">
    <property type="entry name" value="CYTOCHROME C OXIDASE, SUBUNIT II"/>
    <property type="match status" value="1"/>
</dbReference>
<sequence>MLNFYRDMWFESNNIMGEVLEMYYNMIMMYLICIFFVLVLFLYFYFSSLWTSNIVAEYIMELIFFLLPVFLLSLFLIFSMKALYMSEKMFGQMNTFKITGNQWFWTIEYKDNLSFDCYVMSSLYNYDYFNLEINNHIYIPLNIPNIMLITSQDVIHSVGFPDGGLKVDAIPGRLNSLEMLSFSTGALNGFCTELCGPLHAFMPFCIEFII</sequence>
<keyword evidence="16" id="KW-0186">Copper</keyword>
<dbReference type="InterPro" id="IPR002429">
    <property type="entry name" value="CcO_II-like_C"/>
</dbReference>
<evidence type="ECO:0000256" key="2">
    <source>
        <dbReference type="ARBA" id="ARBA00004448"/>
    </source>
</evidence>
<dbReference type="InterPro" id="IPR045187">
    <property type="entry name" value="CcO_II"/>
</dbReference>
<reference evidence="24" key="1">
    <citation type="submission" date="2022-11" db="EMBL/GenBank/DDBJ databases">
        <title>Complete mitochondrial genome of Elaphrothrips spiniceps (Thysanoptera: Phlaeothripidae).</title>
        <authorList>
            <person name="Li C."/>
            <person name="Dang L."/>
        </authorList>
    </citation>
    <scope>NUCLEOTIDE SEQUENCE</scope>
    <source>
        <strain evidence="24">JM2019557</strain>
    </source>
</reference>
<keyword evidence="15 21" id="KW-1133">Transmembrane helix</keyword>
<feature type="transmembrane region" description="Helical" evidence="21">
    <location>
        <begin position="58"/>
        <end position="78"/>
    </location>
</feature>
<keyword evidence="18 21" id="KW-0472">Membrane</keyword>
<evidence type="ECO:0000256" key="9">
    <source>
        <dbReference type="ARBA" id="ARBA00022692"/>
    </source>
</evidence>
<evidence type="ECO:0000259" key="23">
    <source>
        <dbReference type="PROSITE" id="PS50999"/>
    </source>
</evidence>
<dbReference type="InterPro" id="IPR001505">
    <property type="entry name" value="Copper_CuA"/>
</dbReference>
<dbReference type="SUPFAM" id="SSF49503">
    <property type="entry name" value="Cupredoxins"/>
    <property type="match status" value="1"/>
</dbReference>
<dbReference type="SUPFAM" id="SSF81464">
    <property type="entry name" value="Cytochrome c oxidase subunit II-like, transmembrane region"/>
    <property type="match status" value="1"/>
</dbReference>
<evidence type="ECO:0000256" key="18">
    <source>
        <dbReference type="ARBA" id="ARBA00023136"/>
    </source>
</evidence>
<evidence type="ECO:0000256" key="12">
    <source>
        <dbReference type="ARBA" id="ARBA00022842"/>
    </source>
</evidence>
<keyword evidence="9 21" id="KW-0812">Transmembrane</keyword>
<evidence type="ECO:0000256" key="4">
    <source>
        <dbReference type="ARBA" id="ARBA00011164"/>
    </source>
</evidence>
<evidence type="ECO:0000256" key="16">
    <source>
        <dbReference type="ARBA" id="ARBA00023008"/>
    </source>
</evidence>
<dbReference type="PROSITE" id="PS50999">
    <property type="entry name" value="COX2_TM"/>
    <property type="match status" value="1"/>
</dbReference>
<evidence type="ECO:0000256" key="3">
    <source>
        <dbReference type="ARBA" id="ARBA00007866"/>
    </source>
</evidence>
<feature type="domain" description="Cytochrome oxidase subunit II transmembrane region profile" evidence="23">
    <location>
        <begin position="1"/>
        <end position="90"/>
    </location>
</feature>
<evidence type="ECO:0000256" key="13">
    <source>
        <dbReference type="ARBA" id="ARBA00022967"/>
    </source>
</evidence>
<evidence type="ECO:0000256" key="20">
    <source>
        <dbReference type="ARBA" id="ARBA00049512"/>
    </source>
</evidence>
<dbReference type="Gene3D" id="1.10.287.90">
    <property type="match status" value="1"/>
</dbReference>
<evidence type="ECO:0000256" key="19">
    <source>
        <dbReference type="ARBA" id="ARBA00031389"/>
    </source>
</evidence>
<geneLocation type="mitochondrion" evidence="24"/>
<keyword evidence="8" id="KW-0679">Respiratory chain</keyword>
<feature type="domain" description="Cytochrome oxidase subunit II copper A binding" evidence="22">
    <location>
        <begin position="91"/>
        <end position="210"/>
    </location>
</feature>
<dbReference type="InterPro" id="IPR036257">
    <property type="entry name" value="Cyt_c_oxidase_su2_TM_sf"/>
</dbReference>
<protein>
    <recommendedName>
        <fullName evidence="6">Cytochrome c oxidase subunit 2</fullName>
        <ecNumber evidence="5">7.1.1.9</ecNumber>
    </recommendedName>
    <alternativeName>
        <fullName evidence="19">Cytochrome c oxidase polypeptide II</fullName>
    </alternativeName>
</protein>
<comment type="subunit">
    <text evidence="4">Component of the cytochrome c oxidase (complex IV, CIV), a multisubunit enzyme composed of a catalytic core of 3 subunits and several supernumerary subunits. The complex exists as a monomer or a dimer and forms supercomplexes (SCs) in the inner mitochondrial membrane with ubiquinol-cytochrome c oxidoreductase (cytochrome b-c1 complex, complex III, CIII).</text>
</comment>
<evidence type="ECO:0000256" key="1">
    <source>
        <dbReference type="ARBA" id="ARBA00001935"/>
    </source>
</evidence>
<evidence type="ECO:0000256" key="17">
    <source>
        <dbReference type="ARBA" id="ARBA00023128"/>
    </source>
</evidence>
<evidence type="ECO:0000259" key="22">
    <source>
        <dbReference type="PROSITE" id="PS50857"/>
    </source>
</evidence>
<dbReference type="EC" id="7.1.1.9" evidence="5"/>